<sequence length="554" mass="56779">MKLTGKNMVLSTIAASVMLGGGWIGLVHTQAQAADASAAANKNTNQVKKDGGFKGRGAEGRPGFGGFGGGPFKEVATILGVDESAVMDAVKSGKTLAAFAAEKGVSEDVLLQKLTDARTKAIDAAVTAGKLTQAQADKEKANLADRLKQEVEGTGFGKGRGGDMHEGFGGFGGGTFKEVATILGVDESAVMDAVKSGKTLAAFAAEKGVSEDVLLQKLTDDRTKAIDAAVTAGKLTQAQADKEKANLADRLKKEVESSGFGKGRRGDMHEGFGFGGPFKEVATILGVDENAVMDAVKSGKTLAAFAAEKGVSEDVLLQKLTDARTKAIDAAVTAGKLTQAQADKEKANLADHLKKEVESTGFGKGRGGDMHEGFGGFGGGAFKEVATILGVDESAVMDAVKSGKTLAAFAAEKGVTEDVLLQKLTDTRTKAIDAAVTAGKLTQAQADKEKANLADRLKKEVESTGFGKGPQGKPGEFGGRGHGGAWGSPDAVAQILGMTKQELTTALQSGKSISDLAKEKGISEDQLAAKLKELRSQKAPAKPQDSAAPAAAAL</sequence>
<feature type="compositionally biased region" description="Basic and acidic residues" evidence="1">
    <location>
        <begin position="47"/>
        <end position="59"/>
    </location>
</feature>
<feature type="compositionally biased region" description="Low complexity" evidence="1">
    <location>
        <begin position="539"/>
        <end position="554"/>
    </location>
</feature>
<dbReference type="Proteomes" id="UP001527882">
    <property type="component" value="Unassembled WGS sequence"/>
</dbReference>
<keyword evidence="4" id="KW-1185">Reference proteome</keyword>
<protein>
    <recommendedName>
        <fullName evidence="5">LysM domain-containing protein</fullName>
    </recommendedName>
</protein>
<evidence type="ECO:0000256" key="1">
    <source>
        <dbReference type="SAM" id="MobiDB-lite"/>
    </source>
</evidence>
<gene>
    <name evidence="3" type="ORF">O9H85_29000</name>
</gene>
<feature type="compositionally biased region" description="Gly residues" evidence="1">
    <location>
        <begin position="466"/>
        <end position="486"/>
    </location>
</feature>
<feature type="region of interest" description="Disordered" evidence="1">
    <location>
        <begin position="45"/>
        <end position="65"/>
    </location>
</feature>
<feature type="signal peptide" evidence="2">
    <location>
        <begin position="1"/>
        <end position="33"/>
    </location>
</feature>
<organism evidence="3 4">
    <name type="scientific">Paenibacillus gyeongsangnamensis</name>
    <dbReference type="NCBI Taxonomy" id="3388067"/>
    <lineage>
        <taxon>Bacteria</taxon>
        <taxon>Bacillati</taxon>
        <taxon>Bacillota</taxon>
        <taxon>Bacilli</taxon>
        <taxon>Bacillales</taxon>
        <taxon>Paenibacillaceae</taxon>
        <taxon>Paenibacillus</taxon>
    </lineage>
</organism>
<reference evidence="3 4" key="1">
    <citation type="submission" date="2022-12" db="EMBL/GenBank/DDBJ databases">
        <title>Draft genome sequence of Paenibacillus sp. dW9.</title>
        <authorList>
            <person name="Choi E.-W."/>
            <person name="Kim D.-U."/>
        </authorList>
    </citation>
    <scope>NUCLEOTIDE SEQUENCE [LARGE SCALE GENOMIC DNA]</scope>
    <source>
        <strain evidence="4">dW9</strain>
    </source>
</reference>
<evidence type="ECO:0000313" key="3">
    <source>
        <dbReference type="EMBL" id="MCZ8516358.1"/>
    </source>
</evidence>
<evidence type="ECO:0000256" key="2">
    <source>
        <dbReference type="SAM" id="SignalP"/>
    </source>
</evidence>
<feature type="region of interest" description="Disordered" evidence="1">
    <location>
        <begin position="528"/>
        <end position="554"/>
    </location>
</feature>
<keyword evidence="2" id="KW-0732">Signal</keyword>
<name>A0ABT4QHP9_9BACL</name>
<feature type="chain" id="PRO_5047451781" description="LysM domain-containing protein" evidence="2">
    <location>
        <begin position="34"/>
        <end position="554"/>
    </location>
</feature>
<feature type="region of interest" description="Disordered" evidence="1">
    <location>
        <begin position="462"/>
        <end position="489"/>
    </location>
</feature>
<dbReference type="EMBL" id="JAQAGZ010000023">
    <property type="protein sequence ID" value="MCZ8516358.1"/>
    <property type="molecule type" value="Genomic_DNA"/>
</dbReference>
<evidence type="ECO:0008006" key="5">
    <source>
        <dbReference type="Google" id="ProtNLM"/>
    </source>
</evidence>
<comment type="caution">
    <text evidence="3">The sequence shown here is derived from an EMBL/GenBank/DDBJ whole genome shotgun (WGS) entry which is preliminary data.</text>
</comment>
<accession>A0ABT4QHP9</accession>
<evidence type="ECO:0000313" key="4">
    <source>
        <dbReference type="Proteomes" id="UP001527882"/>
    </source>
</evidence>
<proteinExistence type="predicted"/>